<dbReference type="RefSeq" id="WP_241444757.1">
    <property type="nucleotide sequence ID" value="NZ_JAKZHW010000001.1"/>
</dbReference>
<keyword evidence="2" id="KW-1185">Reference proteome</keyword>
<dbReference type="InterPro" id="IPR024501">
    <property type="entry name" value="DUF3141"/>
</dbReference>
<evidence type="ECO:0000313" key="1">
    <source>
        <dbReference type="EMBL" id="MCH8614558.1"/>
    </source>
</evidence>
<protein>
    <submittedName>
        <fullName evidence="1">DUF3141 domain-containing protein</fullName>
    </submittedName>
</protein>
<accession>A0ABS9VHX3</accession>
<evidence type="ECO:0000313" key="2">
    <source>
        <dbReference type="Proteomes" id="UP001203058"/>
    </source>
</evidence>
<dbReference type="EMBL" id="JAKZHW010000001">
    <property type="protein sequence ID" value="MCH8614558.1"/>
    <property type="molecule type" value="Genomic_DNA"/>
</dbReference>
<dbReference type="PANTHER" id="PTHR36837">
    <property type="entry name" value="POLY(3-HYDROXYALKANOATE) POLYMERASE SUBUNIT PHAC"/>
    <property type="match status" value="1"/>
</dbReference>
<dbReference type="InterPro" id="IPR029058">
    <property type="entry name" value="AB_hydrolase_fold"/>
</dbReference>
<organism evidence="1 2">
    <name type="scientific">Sphingomonas telluris</name>
    <dbReference type="NCBI Taxonomy" id="2907998"/>
    <lineage>
        <taxon>Bacteria</taxon>
        <taxon>Pseudomonadati</taxon>
        <taxon>Pseudomonadota</taxon>
        <taxon>Alphaproteobacteria</taxon>
        <taxon>Sphingomonadales</taxon>
        <taxon>Sphingomonadaceae</taxon>
        <taxon>Sphingomonas</taxon>
    </lineage>
</organism>
<gene>
    <name evidence="1" type="ORF">LZ016_00345</name>
</gene>
<sequence>MSGQQSLGPAHEYFRDAWQRSILFLDVLRQRGNIYREQQEKSAPNVLEFAAELVLDGRTLPRPVNYLLVSIVPPEGVTVDNCKRPFVVVDPRAGHGPGIGGMKRDSEIGVALGNGHPCYFIGFLPEPISDQTIEDVWNAEAAFVQEVARRHPGAGRPAVIGNCQAGWQTMIMAATHPDVPGPLLIAGAPLSYWAGVRGKNPMRYTGGMLGGTWLTSLSGDLGGGKFDGANLVANFESLNPANTYFEKPYNVYSKVDTEAERFLDFETWWGSPVLMNAGEMQWIADNLFVGNKLTSGDLRTSDGTQIDLRNIQSPIVVFCSWGDDITPPQQALGWVTDIYRDDEDLIASGQTIIYSVHGSVGHLGIFVSGKIATREHGEFTSSMDMIDMMPPGLYEVVIEDIADDTANRALISGDYLFRLVPRKLDDVRALGGNSAEDDLKFATVDRISTINRRLYESYLGPFVRSVTPPAFGEWARKMHPNRVRFSIFSDENPAMGFVAASAERIRGQREAAGEQNMLSASEKTMAASISATLTAFGAARDALTEQLFHLTYGSPLLQALVGLDSREVEAGRRPEREALREQAKAKRREELETKYEAGGAVEAALRSIAYIRMGDGSVDERGYAMIKQLHDAQPAGRQRTLAELKSIVRDQYLLLRLDEERAVSAIPKLLPRDAEERARTLRAVERIALAPGQQSPEGKRRLARIEKLFGTKAAPATRKEETDARA</sequence>
<dbReference type="Gene3D" id="3.40.50.1820">
    <property type="entry name" value="alpha/beta hydrolase"/>
    <property type="match status" value="1"/>
</dbReference>
<dbReference type="Proteomes" id="UP001203058">
    <property type="component" value="Unassembled WGS sequence"/>
</dbReference>
<name>A0ABS9VHX3_9SPHN</name>
<dbReference type="Pfam" id="PF11339">
    <property type="entry name" value="DUF3141"/>
    <property type="match status" value="1"/>
</dbReference>
<dbReference type="SUPFAM" id="SSF53474">
    <property type="entry name" value="alpha/beta-Hydrolases"/>
    <property type="match status" value="1"/>
</dbReference>
<proteinExistence type="predicted"/>
<reference evidence="1 2" key="1">
    <citation type="submission" date="2022-03" db="EMBL/GenBank/DDBJ databases">
        <authorList>
            <person name="Jo J.-H."/>
            <person name="Im W.-T."/>
        </authorList>
    </citation>
    <scope>NUCLEOTIDE SEQUENCE [LARGE SCALE GENOMIC DNA]</scope>
    <source>
        <strain evidence="1 2">SM33</strain>
    </source>
</reference>
<comment type="caution">
    <text evidence="1">The sequence shown here is derived from an EMBL/GenBank/DDBJ whole genome shotgun (WGS) entry which is preliminary data.</text>
</comment>
<dbReference type="InterPro" id="IPR051321">
    <property type="entry name" value="PHA/PHB_synthase"/>
</dbReference>
<dbReference type="PANTHER" id="PTHR36837:SF2">
    <property type="entry name" value="POLY(3-HYDROXYALKANOATE) POLYMERASE SUBUNIT PHAC"/>
    <property type="match status" value="1"/>
</dbReference>